<proteinExistence type="predicted"/>
<dbReference type="Proteomes" id="UP000321234">
    <property type="component" value="Unassembled WGS sequence"/>
</dbReference>
<dbReference type="AlphaFoldDB" id="A0A5C8ZJT8"/>
<feature type="compositionally biased region" description="Low complexity" evidence="1">
    <location>
        <begin position="124"/>
        <end position="138"/>
    </location>
</feature>
<reference evidence="3 4" key="1">
    <citation type="submission" date="2019-07" db="EMBL/GenBank/DDBJ databases">
        <title>Quadrisphaera sp. strain DD2A genome sequencing and assembly.</title>
        <authorList>
            <person name="Kim I."/>
        </authorList>
    </citation>
    <scope>NUCLEOTIDE SEQUENCE [LARGE SCALE GENOMIC DNA]</scope>
    <source>
        <strain evidence="3 4">DD2A</strain>
    </source>
</reference>
<name>A0A5C8ZJT8_9ACTN</name>
<feature type="chain" id="PRO_5038708751" evidence="2">
    <location>
        <begin position="29"/>
        <end position="144"/>
    </location>
</feature>
<gene>
    <name evidence="3" type="ORF">FMM08_02925</name>
</gene>
<organism evidence="3 4">
    <name type="scientific">Quadrisphaera setariae</name>
    <dbReference type="NCBI Taxonomy" id="2593304"/>
    <lineage>
        <taxon>Bacteria</taxon>
        <taxon>Bacillati</taxon>
        <taxon>Actinomycetota</taxon>
        <taxon>Actinomycetes</taxon>
        <taxon>Kineosporiales</taxon>
        <taxon>Kineosporiaceae</taxon>
        <taxon>Quadrisphaera</taxon>
    </lineage>
</organism>
<protein>
    <submittedName>
        <fullName evidence="3">Uncharacterized protein</fullName>
    </submittedName>
</protein>
<feature type="region of interest" description="Disordered" evidence="1">
    <location>
        <begin position="110"/>
        <end position="144"/>
    </location>
</feature>
<keyword evidence="2" id="KW-0732">Signal</keyword>
<dbReference type="EMBL" id="VKAC01000001">
    <property type="protein sequence ID" value="TXR58152.1"/>
    <property type="molecule type" value="Genomic_DNA"/>
</dbReference>
<keyword evidence="4" id="KW-1185">Reference proteome</keyword>
<evidence type="ECO:0000313" key="4">
    <source>
        <dbReference type="Proteomes" id="UP000321234"/>
    </source>
</evidence>
<dbReference type="RefSeq" id="WP_147924761.1">
    <property type="nucleotide sequence ID" value="NZ_VKAC01000001.1"/>
</dbReference>
<comment type="caution">
    <text evidence="3">The sequence shown here is derived from an EMBL/GenBank/DDBJ whole genome shotgun (WGS) entry which is preliminary data.</text>
</comment>
<evidence type="ECO:0000256" key="2">
    <source>
        <dbReference type="SAM" id="SignalP"/>
    </source>
</evidence>
<evidence type="ECO:0000313" key="3">
    <source>
        <dbReference type="EMBL" id="TXR58152.1"/>
    </source>
</evidence>
<evidence type="ECO:0000256" key="1">
    <source>
        <dbReference type="SAM" id="MobiDB-lite"/>
    </source>
</evidence>
<feature type="region of interest" description="Disordered" evidence="1">
    <location>
        <begin position="62"/>
        <end position="86"/>
    </location>
</feature>
<accession>A0A5C8ZJT8</accession>
<feature type="signal peptide" evidence="2">
    <location>
        <begin position="1"/>
        <end position="28"/>
    </location>
</feature>
<sequence>MTTASAAGRAPLRRLVVLLGVVAMHALAAAPPTAAASTSAAGHAAPSGHALDAVDAVHLDHGVHGAHEPPGSPAPSHHGDGPTACDLKAGGAASGVAPLVTALAAHTSGATGDVLAPSSSSCSTHGLPPTTGPPGHATSCVLRT</sequence>